<dbReference type="EMBL" id="JYDS01002810">
    <property type="protein sequence ID" value="KRY96888.1"/>
    <property type="molecule type" value="Genomic_DNA"/>
</dbReference>
<gene>
    <name evidence="2" type="ORF">T4B_13376</name>
</gene>
<comment type="caution">
    <text evidence="2">The sequence shown here is derived from an EMBL/GenBank/DDBJ whole genome shotgun (WGS) entry which is preliminary data.</text>
</comment>
<proteinExistence type="predicted"/>
<dbReference type="Proteomes" id="UP000054805">
    <property type="component" value="Unassembled WGS sequence"/>
</dbReference>
<keyword evidence="1" id="KW-0472">Membrane</keyword>
<protein>
    <submittedName>
        <fullName evidence="2">Uncharacterized protein</fullName>
    </submittedName>
</protein>
<name>A0A0V1GF73_TRIPS</name>
<sequence>MKAIAYISLSQTYRIGTLGEPHIPYVFIPQFCFVSSAICFVSSAFLLLSYLHCPYLYEC</sequence>
<evidence type="ECO:0000313" key="2">
    <source>
        <dbReference type="EMBL" id="KRY96888.1"/>
    </source>
</evidence>
<keyword evidence="3" id="KW-1185">Reference proteome</keyword>
<keyword evidence="1" id="KW-0812">Transmembrane</keyword>
<evidence type="ECO:0000256" key="1">
    <source>
        <dbReference type="SAM" id="Phobius"/>
    </source>
</evidence>
<feature type="transmembrane region" description="Helical" evidence="1">
    <location>
        <begin position="27"/>
        <end position="51"/>
    </location>
</feature>
<accession>A0A0V1GF73</accession>
<evidence type="ECO:0000313" key="3">
    <source>
        <dbReference type="Proteomes" id="UP000054805"/>
    </source>
</evidence>
<keyword evidence="1" id="KW-1133">Transmembrane helix</keyword>
<dbReference type="AlphaFoldDB" id="A0A0V1GF73"/>
<reference evidence="2 3" key="1">
    <citation type="submission" date="2015-01" db="EMBL/GenBank/DDBJ databases">
        <title>Evolution of Trichinella species and genotypes.</title>
        <authorList>
            <person name="Korhonen P.K."/>
            <person name="Edoardo P."/>
            <person name="Giuseppe L.R."/>
            <person name="Gasser R.B."/>
        </authorList>
    </citation>
    <scope>NUCLEOTIDE SEQUENCE [LARGE SCALE GENOMIC DNA]</scope>
    <source>
        <strain evidence="2">ISS588</strain>
    </source>
</reference>
<organism evidence="2 3">
    <name type="scientific">Trichinella pseudospiralis</name>
    <name type="common">Parasitic roundworm</name>
    <dbReference type="NCBI Taxonomy" id="6337"/>
    <lineage>
        <taxon>Eukaryota</taxon>
        <taxon>Metazoa</taxon>
        <taxon>Ecdysozoa</taxon>
        <taxon>Nematoda</taxon>
        <taxon>Enoplea</taxon>
        <taxon>Dorylaimia</taxon>
        <taxon>Trichinellida</taxon>
        <taxon>Trichinellidae</taxon>
        <taxon>Trichinella</taxon>
    </lineage>
</organism>